<gene>
    <name evidence="2" type="ORF">DSYM_14780</name>
</gene>
<name>A0A809QZF9_9PROT</name>
<evidence type="ECO:0000313" key="3">
    <source>
        <dbReference type="Proteomes" id="UP000662914"/>
    </source>
</evidence>
<protein>
    <submittedName>
        <fullName evidence="2">Cardiolipin synthetase</fullName>
    </submittedName>
</protein>
<dbReference type="InterPro" id="IPR001736">
    <property type="entry name" value="PLipase_D/transphosphatidylase"/>
</dbReference>
<proteinExistence type="predicted"/>
<dbReference type="GO" id="GO:0032049">
    <property type="term" value="P:cardiolipin biosynthetic process"/>
    <property type="evidence" value="ECO:0007669"/>
    <property type="project" value="UniProtKB-ARBA"/>
</dbReference>
<dbReference type="GO" id="GO:0030572">
    <property type="term" value="F:phosphatidyltransferase activity"/>
    <property type="evidence" value="ECO:0007669"/>
    <property type="project" value="UniProtKB-ARBA"/>
</dbReference>
<dbReference type="PANTHER" id="PTHR21248:SF12">
    <property type="entry name" value="CARDIOLIPIN SYNTHASE C"/>
    <property type="match status" value="1"/>
</dbReference>
<accession>A0A809QZF9</accession>
<dbReference type="PROSITE" id="PS50035">
    <property type="entry name" value="PLD"/>
    <property type="match status" value="2"/>
</dbReference>
<dbReference type="EMBL" id="AP021857">
    <property type="protein sequence ID" value="BBO20779.1"/>
    <property type="molecule type" value="Genomic_DNA"/>
</dbReference>
<dbReference type="Proteomes" id="UP000662914">
    <property type="component" value="Chromosome"/>
</dbReference>
<reference evidence="2" key="1">
    <citation type="journal article" name="DNA Res.">
        <title>The physiological potential of anammox bacteria as revealed by their core genome structure.</title>
        <authorList>
            <person name="Okubo T."/>
            <person name="Toyoda A."/>
            <person name="Fukuhara K."/>
            <person name="Uchiyama I."/>
            <person name="Harigaya Y."/>
            <person name="Kuroiwa M."/>
            <person name="Suzuki T."/>
            <person name="Murakami Y."/>
            <person name="Suwa Y."/>
            <person name="Takami H."/>
        </authorList>
    </citation>
    <scope>NUCLEOTIDE SEQUENCE</scope>
    <source>
        <strain evidence="2">317325-3</strain>
    </source>
</reference>
<dbReference type="AlphaFoldDB" id="A0A809QZF9"/>
<dbReference type="InterPro" id="IPR025202">
    <property type="entry name" value="PLD-like_dom"/>
</dbReference>
<organism evidence="2 3">
    <name type="scientific">Candidatus Desulfobacillus denitrificans</name>
    <dbReference type="NCBI Taxonomy" id="2608985"/>
    <lineage>
        <taxon>Bacteria</taxon>
        <taxon>Pseudomonadati</taxon>
        <taxon>Pseudomonadota</taxon>
        <taxon>Betaproteobacteria</taxon>
        <taxon>Candidatus Desulfobacillus</taxon>
    </lineage>
</organism>
<feature type="domain" description="PLD phosphodiesterase" evidence="1">
    <location>
        <begin position="174"/>
        <end position="201"/>
    </location>
</feature>
<dbReference type="PROSITE" id="PS51257">
    <property type="entry name" value="PROKAR_LIPOPROTEIN"/>
    <property type="match status" value="1"/>
</dbReference>
<dbReference type="Pfam" id="PF13091">
    <property type="entry name" value="PLDc_2"/>
    <property type="match status" value="2"/>
</dbReference>
<evidence type="ECO:0000313" key="2">
    <source>
        <dbReference type="EMBL" id="BBO20779.1"/>
    </source>
</evidence>
<sequence length="529" mass="58636">MNDERACVRASIVRNLLPLVLSLLAGCATIRGDYVATPSQAFDRPAETALGRAHAAAAAGRPAEHSAFRLINNGVSALMTRAALADLAERSLDIQYYIYDPDETGAFLLERIFAAAERGVRVRMILDDYLLALDDAILAKIDAHPNVELRIFNPYRDRARWSRPLQMLFNLDRLGRRMHNKVFAADGQIGILGGRNISNHYMEGEAEANFRDVDLLASGPVIRQALASFDAFWNSEIVVPVAAFEARPADNDDGLRFAKLREEAAAGRGPYAEYGQRKADLMRRLLAGEGMIWAKGRAIAEPPVRQKEGEAKSSAEIARALAIARQNAKREVTYAVAYFVPGERGVQLLSELAARGVRVRMLTNSLASTDVVAVHAGYSKYREGLLAGGVELYEYRIDAKRPEPGGHRLRLGSSGSALHAKIVVHDRRLVWVGSANFDPRSRRLNTEAGLLIESEELAERLLSSIEWDFSPRHSWKLELERDANGARRILWNGEREGRMVNLEQEPDAGLLRHLGVLFYSILPGVEDLL</sequence>
<dbReference type="CDD" id="cd09113">
    <property type="entry name" value="PLDc_ymdC_like_2"/>
    <property type="match status" value="1"/>
</dbReference>
<dbReference type="SMART" id="SM00155">
    <property type="entry name" value="PLDc"/>
    <property type="match status" value="2"/>
</dbReference>
<dbReference type="Gene3D" id="3.30.870.10">
    <property type="entry name" value="Endonuclease Chain A"/>
    <property type="match status" value="2"/>
</dbReference>
<feature type="domain" description="PLD phosphodiesterase" evidence="1">
    <location>
        <begin position="414"/>
        <end position="441"/>
    </location>
</feature>
<evidence type="ECO:0000259" key="1">
    <source>
        <dbReference type="PROSITE" id="PS50035"/>
    </source>
</evidence>
<dbReference type="CDD" id="cd09111">
    <property type="entry name" value="PLDc_ymdC_like_1"/>
    <property type="match status" value="1"/>
</dbReference>
<dbReference type="PANTHER" id="PTHR21248">
    <property type="entry name" value="CARDIOLIPIN SYNTHASE"/>
    <property type="match status" value="1"/>
</dbReference>
<dbReference type="KEGG" id="ddz:DSYM_14780"/>
<dbReference type="SUPFAM" id="SSF56024">
    <property type="entry name" value="Phospholipase D/nuclease"/>
    <property type="match status" value="2"/>
</dbReference>